<sequence length="474" mass="51219">MSDVVNGIPPAPPPLPSSATPAALPGLLLFGMVFVEGFASLGAEIIALRRLVPHLGSAITVTAPTIGFFLLALALGYQAGGKVERNFLARVRLNFLVAAALTGIGLAGPVVDALFEHVRPLPLAYLLFIAGVVCPIAWLLGQTVPVLTNLLRHERAGARSGAALYWSTLGSFLGSLSLSLGVMQWLGVSAAVLMCAGVLLVLVPFLGDKDHHALRRLPLPALVALVALGCNVILPQQIETAYATYRVDPVTVPGTKDARVFRSNNSASSLIDASEPPRYGHYIERLRAILLDEMNLRGRRILVLGGGGFTLSHREMSNDYVYVDIDPAIREIAEREFLRERIRGRFVATDARRFVADTTERFDAIVVDVYSALTSIPAHLVTREFWRGTRTALAPDGVMLANLILDPRLATPYARNLLATIQSVYGQCEIEVLFHDLPESNVLVRCSAGTGPVAPATPYSDERNRADLDILRGR</sequence>
<feature type="transmembrane region" description="Helical" evidence="2">
    <location>
        <begin position="55"/>
        <end position="75"/>
    </location>
</feature>
<name>A0A1N6NCD0_9RHOO</name>
<dbReference type="SUPFAM" id="SSF53335">
    <property type="entry name" value="S-adenosyl-L-methionine-dependent methyltransferases"/>
    <property type="match status" value="1"/>
</dbReference>
<dbReference type="CDD" id="cd02440">
    <property type="entry name" value="AdoMet_MTases"/>
    <property type="match status" value="1"/>
</dbReference>
<organism evidence="3 4">
    <name type="scientific">Aromatoleum tolulyticum</name>
    <dbReference type="NCBI Taxonomy" id="34027"/>
    <lineage>
        <taxon>Bacteria</taxon>
        <taxon>Pseudomonadati</taxon>
        <taxon>Pseudomonadota</taxon>
        <taxon>Betaproteobacteria</taxon>
        <taxon>Rhodocyclales</taxon>
        <taxon>Rhodocyclaceae</taxon>
        <taxon>Aromatoleum</taxon>
    </lineage>
</organism>
<keyword evidence="4" id="KW-1185">Reference proteome</keyword>
<feature type="transmembrane region" description="Helical" evidence="2">
    <location>
        <begin position="182"/>
        <end position="205"/>
    </location>
</feature>
<feature type="transmembrane region" description="Helical" evidence="2">
    <location>
        <begin position="95"/>
        <end position="115"/>
    </location>
</feature>
<dbReference type="GO" id="GO:0006596">
    <property type="term" value="P:polyamine biosynthetic process"/>
    <property type="evidence" value="ECO:0007669"/>
    <property type="project" value="UniProtKB-KW"/>
</dbReference>
<dbReference type="Proteomes" id="UP000186819">
    <property type="component" value="Unassembled WGS sequence"/>
</dbReference>
<dbReference type="Pfam" id="PF01564">
    <property type="entry name" value="Spermine_synth"/>
    <property type="match status" value="1"/>
</dbReference>
<dbReference type="NCBIfam" id="NF037959">
    <property type="entry name" value="MFS_SpdSyn"/>
    <property type="match status" value="1"/>
</dbReference>
<dbReference type="OrthoDB" id="9761985at2"/>
<evidence type="ECO:0000313" key="3">
    <source>
        <dbReference type="EMBL" id="SIP89753.1"/>
    </source>
</evidence>
<dbReference type="PANTHER" id="PTHR43317">
    <property type="entry name" value="THERMOSPERMINE SYNTHASE ACAULIS5"/>
    <property type="match status" value="1"/>
</dbReference>
<evidence type="ECO:0000256" key="2">
    <source>
        <dbReference type="SAM" id="Phobius"/>
    </source>
</evidence>
<protein>
    <submittedName>
        <fullName evidence="3">Predicted spermidine synthase with an N-terminal membrane domain</fullName>
    </submittedName>
</protein>
<accession>A0A1N6NCD0</accession>
<keyword evidence="2" id="KW-0472">Membrane</keyword>
<dbReference type="GO" id="GO:0010487">
    <property type="term" value="F:thermospermine synthase activity"/>
    <property type="evidence" value="ECO:0007669"/>
    <property type="project" value="TreeGrafter"/>
</dbReference>
<feature type="transmembrane region" description="Helical" evidence="2">
    <location>
        <begin position="22"/>
        <end position="43"/>
    </location>
</feature>
<keyword evidence="2" id="KW-1133">Transmembrane helix</keyword>
<keyword evidence="2" id="KW-0812">Transmembrane</keyword>
<gene>
    <name evidence="3" type="ORF">SAMN05421829_101231</name>
</gene>
<dbReference type="AlphaFoldDB" id="A0A1N6NCD0"/>
<dbReference type="EMBL" id="FTMD01000001">
    <property type="protein sequence ID" value="SIP89753.1"/>
    <property type="molecule type" value="Genomic_DNA"/>
</dbReference>
<evidence type="ECO:0000313" key="4">
    <source>
        <dbReference type="Proteomes" id="UP000186819"/>
    </source>
</evidence>
<dbReference type="Gene3D" id="3.40.50.150">
    <property type="entry name" value="Vaccinia Virus protein VP39"/>
    <property type="match status" value="1"/>
</dbReference>
<dbReference type="PANTHER" id="PTHR43317:SF1">
    <property type="entry name" value="THERMOSPERMINE SYNTHASE ACAULIS5"/>
    <property type="match status" value="1"/>
</dbReference>
<dbReference type="RefSeq" id="WP_076600261.1">
    <property type="nucleotide sequence ID" value="NZ_FTMD01000001.1"/>
</dbReference>
<evidence type="ECO:0000256" key="1">
    <source>
        <dbReference type="ARBA" id="ARBA00023115"/>
    </source>
</evidence>
<proteinExistence type="predicted"/>
<reference evidence="4" key="1">
    <citation type="submission" date="2017-01" db="EMBL/GenBank/DDBJ databases">
        <authorList>
            <person name="Varghese N."/>
            <person name="Submissions S."/>
        </authorList>
    </citation>
    <scope>NUCLEOTIDE SEQUENCE [LARGE SCALE GENOMIC DNA]</scope>
    <source>
        <strain evidence="4">ATCC 51758</strain>
    </source>
</reference>
<feature type="transmembrane region" description="Helical" evidence="2">
    <location>
        <begin position="122"/>
        <end position="141"/>
    </location>
</feature>
<dbReference type="STRING" id="34027.SAMN05421829_101231"/>
<keyword evidence="1" id="KW-0620">Polyamine biosynthesis</keyword>
<dbReference type="InterPro" id="IPR029063">
    <property type="entry name" value="SAM-dependent_MTases_sf"/>
</dbReference>
<feature type="transmembrane region" description="Helical" evidence="2">
    <location>
        <begin position="217"/>
        <end position="234"/>
    </location>
</feature>